<gene>
    <name evidence="8" type="ORF">CANTEDRAFT_115633</name>
</gene>
<dbReference type="Proteomes" id="UP000000707">
    <property type="component" value="Unassembled WGS sequence"/>
</dbReference>
<reference evidence="8 9" key="1">
    <citation type="journal article" date="2011" name="Proc. Natl. Acad. Sci. U.S.A.">
        <title>Comparative genomics of xylose-fermenting fungi for enhanced biofuel production.</title>
        <authorList>
            <person name="Wohlbach D.J."/>
            <person name="Kuo A."/>
            <person name="Sato T.K."/>
            <person name="Potts K.M."/>
            <person name="Salamov A.A."/>
            <person name="LaButti K.M."/>
            <person name="Sun H."/>
            <person name="Clum A."/>
            <person name="Pangilinan J.L."/>
            <person name="Lindquist E.A."/>
            <person name="Lucas S."/>
            <person name="Lapidus A."/>
            <person name="Jin M."/>
            <person name="Gunawan C."/>
            <person name="Balan V."/>
            <person name="Dale B.E."/>
            <person name="Jeffries T.W."/>
            <person name="Zinkel R."/>
            <person name="Barry K.W."/>
            <person name="Grigoriev I.V."/>
            <person name="Gasch A.P."/>
        </authorList>
    </citation>
    <scope>NUCLEOTIDE SEQUENCE [LARGE SCALE GENOMIC DNA]</scope>
    <source>
        <strain evidence="9">ATCC 10573 / BCRC 21748 / CBS 615 / JCM 9827 / NBRC 10315 / NRRL Y-1498 / VKM Y-70</strain>
    </source>
</reference>
<keyword evidence="4" id="KW-0862">Zinc</keyword>
<dbReference type="PANTHER" id="PTHR24408">
    <property type="entry name" value="ZINC FINGER PROTEIN"/>
    <property type="match status" value="1"/>
</dbReference>
<evidence type="ECO:0000256" key="5">
    <source>
        <dbReference type="PROSITE-ProRule" id="PRU00042"/>
    </source>
</evidence>
<evidence type="ECO:0000313" key="9">
    <source>
        <dbReference type="Proteomes" id="UP000000707"/>
    </source>
</evidence>
<dbReference type="SMART" id="SM00355">
    <property type="entry name" value="ZnF_C2H2"/>
    <property type="match status" value="2"/>
</dbReference>
<dbReference type="Pfam" id="PF00096">
    <property type="entry name" value="zf-C2H2"/>
    <property type="match status" value="2"/>
</dbReference>
<evidence type="ECO:0000256" key="1">
    <source>
        <dbReference type="ARBA" id="ARBA00022723"/>
    </source>
</evidence>
<feature type="domain" description="C2H2-type" evidence="7">
    <location>
        <begin position="252"/>
        <end position="279"/>
    </location>
</feature>
<feature type="compositionally biased region" description="Polar residues" evidence="6">
    <location>
        <begin position="21"/>
        <end position="31"/>
    </location>
</feature>
<feature type="compositionally biased region" description="Basic and acidic residues" evidence="6">
    <location>
        <begin position="239"/>
        <end position="251"/>
    </location>
</feature>
<keyword evidence="9" id="KW-1185">Reference proteome</keyword>
<dbReference type="SUPFAM" id="SSF57667">
    <property type="entry name" value="beta-beta-alpha zinc fingers"/>
    <property type="match status" value="1"/>
</dbReference>
<organism evidence="9">
    <name type="scientific">Candida tenuis (strain ATCC 10573 / BCRC 21748 / CBS 615 / JCM 9827 / NBRC 10315 / NRRL Y-1498 / VKM Y-70)</name>
    <name type="common">Yeast</name>
    <name type="synonym">Yamadazyma tenuis</name>
    <dbReference type="NCBI Taxonomy" id="590646"/>
    <lineage>
        <taxon>Eukaryota</taxon>
        <taxon>Fungi</taxon>
        <taxon>Dikarya</taxon>
        <taxon>Ascomycota</taxon>
        <taxon>Saccharomycotina</taxon>
        <taxon>Pichiomycetes</taxon>
        <taxon>Debaryomycetaceae</taxon>
        <taxon>Yamadazyma</taxon>
    </lineage>
</organism>
<dbReference type="eggNOG" id="KOG1721">
    <property type="taxonomic scope" value="Eukaryota"/>
</dbReference>
<dbReference type="OrthoDB" id="8922241at2759"/>
<feature type="domain" description="C2H2-type" evidence="7">
    <location>
        <begin position="280"/>
        <end position="307"/>
    </location>
</feature>
<evidence type="ECO:0000256" key="6">
    <source>
        <dbReference type="SAM" id="MobiDB-lite"/>
    </source>
</evidence>
<dbReference type="AlphaFoldDB" id="G3BBE0"/>
<feature type="compositionally biased region" description="Low complexity" evidence="6">
    <location>
        <begin position="52"/>
        <end position="63"/>
    </location>
</feature>
<keyword evidence="3 5" id="KW-0863">Zinc-finger</keyword>
<feature type="region of interest" description="Disordered" evidence="6">
    <location>
        <begin position="1"/>
        <end position="95"/>
    </location>
</feature>
<proteinExistence type="predicted"/>
<accession>G3BBE0</accession>
<feature type="compositionally biased region" description="Low complexity" evidence="6">
    <location>
        <begin position="79"/>
        <end position="92"/>
    </location>
</feature>
<feature type="region of interest" description="Disordered" evidence="6">
    <location>
        <begin position="183"/>
        <end position="212"/>
    </location>
</feature>
<dbReference type="PROSITE" id="PS00028">
    <property type="entry name" value="ZINC_FINGER_C2H2_1"/>
    <property type="match status" value="1"/>
</dbReference>
<dbReference type="EMBL" id="GL996527">
    <property type="protein sequence ID" value="EGV62166.1"/>
    <property type="molecule type" value="Genomic_DNA"/>
</dbReference>
<feature type="compositionally biased region" description="Basic and acidic residues" evidence="6">
    <location>
        <begin position="33"/>
        <end position="51"/>
    </location>
</feature>
<dbReference type="InterPro" id="IPR036236">
    <property type="entry name" value="Znf_C2H2_sf"/>
</dbReference>
<feature type="region of interest" description="Disordered" evidence="6">
    <location>
        <begin position="229"/>
        <end position="251"/>
    </location>
</feature>
<dbReference type="GO" id="GO:0000981">
    <property type="term" value="F:DNA-binding transcription factor activity, RNA polymerase II-specific"/>
    <property type="evidence" value="ECO:0007669"/>
    <property type="project" value="TreeGrafter"/>
</dbReference>
<dbReference type="STRING" id="590646.G3BBE0"/>
<evidence type="ECO:0000256" key="4">
    <source>
        <dbReference type="ARBA" id="ARBA00022833"/>
    </source>
</evidence>
<feature type="compositionally biased region" description="Polar residues" evidence="6">
    <location>
        <begin position="183"/>
        <end position="210"/>
    </location>
</feature>
<protein>
    <recommendedName>
        <fullName evidence="7">C2H2-type domain-containing protein</fullName>
    </recommendedName>
</protein>
<dbReference type="GO" id="GO:0043565">
    <property type="term" value="F:sequence-specific DNA binding"/>
    <property type="evidence" value="ECO:0007669"/>
    <property type="project" value="TreeGrafter"/>
</dbReference>
<dbReference type="InterPro" id="IPR013087">
    <property type="entry name" value="Znf_C2H2_type"/>
</dbReference>
<evidence type="ECO:0000256" key="3">
    <source>
        <dbReference type="ARBA" id="ARBA00022771"/>
    </source>
</evidence>
<dbReference type="PROSITE" id="PS50157">
    <property type="entry name" value="ZINC_FINGER_C2H2_2"/>
    <property type="match status" value="2"/>
</dbReference>
<evidence type="ECO:0000259" key="7">
    <source>
        <dbReference type="PROSITE" id="PS50157"/>
    </source>
</evidence>
<keyword evidence="1" id="KW-0479">Metal-binding</keyword>
<keyword evidence="2" id="KW-0677">Repeat</keyword>
<name>G3BBE0_CANTC</name>
<evidence type="ECO:0000256" key="2">
    <source>
        <dbReference type="ARBA" id="ARBA00022737"/>
    </source>
</evidence>
<dbReference type="GO" id="GO:0005634">
    <property type="term" value="C:nucleus"/>
    <property type="evidence" value="ECO:0007669"/>
    <property type="project" value="TreeGrafter"/>
</dbReference>
<dbReference type="GO" id="GO:0008270">
    <property type="term" value="F:zinc ion binding"/>
    <property type="evidence" value="ECO:0007669"/>
    <property type="project" value="UniProtKB-KW"/>
</dbReference>
<dbReference type="HOGENOM" id="CLU_040688_2_0_1"/>
<dbReference type="Gene3D" id="3.30.160.60">
    <property type="entry name" value="Classic Zinc Finger"/>
    <property type="match status" value="2"/>
</dbReference>
<evidence type="ECO:0000313" key="8">
    <source>
        <dbReference type="EMBL" id="EGV62166.1"/>
    </source>
</evidence>
<dbReference type="PANTHER" id="PTHR24408:SF58">
    <property type="entry name" value="TRANSCRIPTION FACTOR (TFIIIA), PUTATIVE (AFU_ORTHOLOGUE AFUA_1G05150)-RELATED"/>
    <property type="match status" value="1"/>
</dbReference>
<sequence>MNPFQTVLNGLGDRIPESPPIHQSPNSNQSGHPQDHDNHPQNHHPQTHDQQNHNQQNHNQQNHLQHHHHTPNIHSLLSPDPAQLHQAPAPQQTEEDHRFFKLAKEAIVATAKATAQSAGPNKQILDPTLNDLFMRLQYVSSPHGNPIKNGENIQVNEKGQLMIQDFYQNFPNLNNDIFQTPGTGTSNGHASGASDTTSYWNSSRQHQGGNRNPLIGANPLIGVPSYSHESTAVSATATGEERRSQSPEERKFQCSRCTMNFKRSSDLKRHENQHLTIPPNICEFCGKGFARKDALKRHVGTATCKRNADKKLYMDNLLLRDEFGGQE</sequence>